<dbReference type="Pfam" id="PF05037">
    <property type="entry name" value="DUF669"/>
    <property type="match status" value="1"/>
</dbReference>
<protein>
    <submittedName>
        <fullName evidence="1">DUF669 domain-containing protein</fullName>
    </submittedName>
</protein>
<dbReference type="InterPro" id="IPR007731">
    <property type="entry name" value="DUF669"/>
</dbReference>
<sequence length="154" mass="17853">MSVFSKFNNKIDKEQLKKDIQEAKENKGGADVPEGTYEVEIEKMECKETSKHDPMLSVWFNIVTGEHKGHKLFANFVMQPTSQYFGFQMHKVIEFVESLGTDIQLEDNTDLVVFETWADDVFAEVQDQGLEYELEFSKDKKGYDVYKITEVFEG</sequence>
<organism evidence="1 2">
    <name type="scientific">Clostridium botulinum</name>
    <dbReference type="NCBI Taxonomy" id="1491"/>
    <lineage>
        <taxon>Bacteria</taxon>
        <taxon>Bacillati</taxon>
        <taxon>Bacillota</taxon>
        <taxon>Clostridia</taxon>
        <taxon>Eubacteriales</taxon>
        <taxon>Clostridiaceae</taxon>
        <taxon>Clostridium</taxon>
    </lineage>
</organism>
<accession>A0A6M0SRJ7</accession>
<dbReference type="EMBL" id="SGKU01000054">
    <property type="protein sequence ID" value="NFA43932.1"/>
    <property type="molecule type" value="Genomic_DNA"/>
</dbReference>
<dbReference type="AlphaFoldDB" id="A0A6M0SRJ7"/>
<evidence type="ECO:0000313" key="2">
    <source>
        <dbReference type="Proteomes" id="UP000472355"/>
    </source>
</evidence>
<comment type="caution">
    <text evidence="1">The sequence shown here is derived from an EMBL/GenBank/DDBJ whole genome shotgun (WGS) entry which is preliminary data.</text>
</comment>
<name>A0A6M0SRJ7_CLOBO</name>
<reference evidence="1 2" key="1">
    <citation type="submission" date="2019-02" db="EMBL/GenBank/DDBJ databases">
        <title>Genome sequencing of Clostridium botulinum clinical isolates.</title>
        <authorList>
            <person name="Brunt J."/>
            <person name="Van Vliet A.H.M."/>
            <person name="Stringer S.C."/>
            <person name="Grant K.A."/>
            <person name="Carter A.C."/>
            <person name="Peck M.W."/>
        </authorList>
    </citation>
    <scope>NUCLEOTIDE SEQUENCE [LARGE SCALE GENOMIC DNA]</scope>
    <source>
        <strain evidence="1 2">H113700579</strain>
    </source>
</reference>
<proteinExistence type="predicted"/>
<evidence type="ECO:0000313" key="1">
    <source>
        <dbReference type="EMBL" id="NFA43932.1"/>
    </source>
</evidence>
<gene>
    <name evidence="1" type="ORF">EXM65_15490</name>
</gene>
<dbReference type="Proteomes" id="UP000472355">
    <property type="component" value="Unassembled WGS sequence"/>
</dbReference>